<evidence type="ECO:0000256" key="1">
    <source>
        <dbReference type="SAM" id="Phobius"/>
    </source>
</evidence>
<feature type="transmembrane region" description="Helical" evidence="1">
    <location>
        <begin position="37"/>
        <end position="58"/>
    </location>
</feature>
<dbReference type="Pfam" id="PF00149">
    <property type="entry name" value="Metallophos"/>
    <property type="match status" value="1"/>
</dbReference>
<evidence type="ECO:0000313" key="3">
    <source>
        <dbReference type="EMBL" id="PIR95652.1"/>
    </source>
</evidence>
<evidence type="ECO:0000259" key="2">
    <source>
        <dbReference type="Pfam" id="PF00149"/>
    </source>
</evidence>
<keyword evidence="1" id="KW-1133">Transmembrane helix</keyword>
<dbReference type="PANTHER" id="PTHR31302:SF0">
    <property type="entry name" value="TRANSMEMBRANE PROTEIN WITH METALLOPHOSPHOESTERASE DOMAIN"/>
    <property type="match status" value="1"/>
</dbReference>
<dbReference type="CDD" id="cd07385">
    <property type="entry name" value="MPP_YkuE_C"/>
    <property type="match status" value="1"/>
</dbReference>
<name>A0A2H0V979_9BACT</name>
<sequence length="369" mass="42037">MMQLISFAFILLSFLFGHALLWYVSLRFFYITSAGGQLALGIVMTVLFFSIFASAYLIHRRDNWFLRSYYVMSVFWLGLFANLCLSIFVVIVLKVVGPYFNFYAAPWLLNIIFFGGALALSIFGIYNALVPTVREHEVFIKDLPEAWWDKVVVQISDVHLGAVYRQKFFARLINQTNALKPEAVFITGDLFDGMEAEFSWLNHPFKQLIAPRGIYYSYGNHDLYLGFNRVKELLADNPVTILDNKMVVVDNLQIIGINYSFDNDFDLEEAILKQTGYSAGRASILLFHAPRNIPLAKKVGIDLQLSGHTHDGQMFPYNFLTKWAHHGYGYGFFQEGNFNLIVNGGAGTWGPPMRTSARAEIIKIVLKKK</sequence>
<comment type="caution">
    <text evidence="3">The sequence shown here is derived from an EMBL/GenBank/DDBJ whole genome shotgun (WGS) entry which is preliminary data.</text>
</comment>
<reference evidence="4" key="1">
    <citation type="submission" date="2017-09" db="EMBL/GenBank/DDBJ databases">
        <title>Depth-based differentiation of microbial function through sediment-hosted aquifers and enrichment of novel symbionts in the deep terrestrial subsurface.</title>
        <authorList>
            <person name="Probst A.J."/>
            <person name="Ladd B."/>
            <person name="Jarett J.K."/>
            <person name="Geller-Mcgrath D.E."/>
            <person name="Sieber C.M.K."/>
            <person name="Emerson J.B."/>
            <person name="Anantharaman K."/>
            <person name="Thomas B.C."/>
            <person name="Malmstrom R."/>
            <person name="Stieglmeier M."/>
            <person name="Klingl A."/>
            <person name="Woyke T."/>
            <person name="Ryan C.M."/>
            <person name="Banfield J.F."/>
        </authorList>
    </citation>
    <scope>NUCLEOTIDE SEQUENCE [LARGE SCALE GENOMIC DNA]</scope>
</reference>
<gene>
    <name evidence="3" type="ORF">COT93_01315</name>
</gene>
<dbReference type="InterPro" id="IPR004843">
    <property type="entry name" value="Calcineurin-like_PHP"/>
</dbReference>
<evidence type="ECO:0000313" key="4">
    <source>
        <dbReference type="Proteomes" id="UP000229972"/>
    </source>
</evidence>
<dbReference type="EMBL" id="PFAL01000013">
    <property type="protein sequence ID" value="PIR95652.1"/>
    <property type="molecule type" value="Genomic_DNA"/>
</dbReference>
<keyword evidence="1" id="KW-0472">Membrane</keyword>
<keyword evidence="1" id="KW-0812">Transmembrane</keyword>
<feature type="transmembrane region" description="Helical" evidence="1">
    <location>
        <begin position="107"/>
        <end position="129"/>
    </location>
</feature>
<organism evidence="3 4">
    <name type="scientific">Candidatus Falkowbacteria bacterium CG10_big_fil_rev_8_21_14_0_10_37_18</name>
    <dbReference type="NCBI Taxonomy" id="1974562"/>
    <lineage>
        <taxon>Bacteria</taxon>
        <taxon>Candidatus Falkowiibacteriota</taxon>
    </lineage>
</organism>
<feature type="domain" description="Calcineurin-like phosphoesterase" evidence="2">
    <location>
        <begin position="152"/>
        <end position="311"/>
    </location>
</feature>
<accession>A0A2H0V979</accession>
<dbReference type="InterPro" id="IPR051158">
    <property type="entry name" value="Metallophosphoesterase_sf"/>
</dbReference>
<dbReference type="Gene3D" id="3.60.21.10">
    <property type="match status" value="1"/>
</dbReference>
<dbReference type="InterPro" id="IPR029052">
    <property type="entry name" value="Metallo-depent_PP-like"/>
</dbReference>
<feature type="transmembrane region" description="Helical" evidence="1">
    <location>
        <begin position="70"/>
        <end position="95"/>
    </location>
</feature>
<proteinExistence type="predicted"/>
<dbReference type="GO" id="GO:0016787">
    <property type="term" value="F:hydrolase activity"/>
    <property type="evidence" value="ECO:0007669"/>
    <property type="project" value="InterPro"/>
</dbReference>
<dbReference type="AlphaFoldDB" id="A0A2H0V979"/>
<dbReference type="Proteomes" id="UP000229972">
    <property type="component" value="Unassembled WGS sequence"/>
</dbReference>
<dbReference type="SUPFAM" id="SSF56300">
    <property type="entry name" value="Metallo-dependent phosphatases"/>
    <property type="match status" value="1"/>
</dbReference>
<dbReference type="PANTHER" id="PTHR31302">
    <property type="entry name" value="TRANSMEMBRANE PROTEIN WITH METALLOPHOSPHOESTERASE DOMAIN-RELATED"/>
    <property type="match status" value="1"/>
</dbReference>
<protein>
    <recommendedName>
        <fullName evidence="2">Calcineurin-like phosphoesterase domain-containing protein</fullName>
    </recommendedName>
</protein>